<keyword evidence="8" id="KW-0326">Glycosidase</keyword>
<reference evidence="12" key="1">
    <citation type="submission" date="2012-10" db="EMBL/GenBank/DDBJ databases">
        <authorList>
            <person name="Jelonek L."/>
        </authorList>
    </citation>
    <scope>NUCLEOTIDE SEQUENCE</scope>
    <source>
        <strain evidence="12">Isolate 7/3/14</strain>
    </source>
</reference>
<dbReference type="SUPFAM" id="SSF51445">
    <property type="entry name" value="(Trans)glycosidases"/>
    <property type="match status" value="1"/>
</dbReference>
<evidence type="ECO:0000256" key="4">
    <source>
        <dbReference type="ARBA" id="ARBA00012744"/>
    </source>
</evidence>
<dbReference type="InterPro" id="IPR036962">
    <property type="entry name" value="Glyco_hydro_3_N_sf"/>
</dbReference>
<dbReference type="InterPro" id="IPR001764">
    <property type="entry name" value="Glyco_hydro_3_N"/>
</dbReference>
<evidence type="ECO:0000256" key="5">
    <source>
        <dbReference type="ARBA" id="ARBA00022525"/>
    </source>
</evidence>
<keyword evidence="6 10" id="KW-0732">Signal</keyword>
<comment type="function">
    <text evidence="9">Beta-glucosidases are one of a number of cellulolytic enzymes involved in the degradation of cellulosic biomass. Catalyzes the last step releasing glucose from the inhibitory cellobiose.</text>
</comment>
<gene>
    <name evidence="12" type="ORF">BN14_06484</name>
</gene>
<comment type="similarity">
    <text evidence="3">Belongs to the glycosyl hydrolase 3 family.</text>
</comment>
<accession>M5BYY3</accession>
<dbReference type="GO" id="GO:0009251">
    <property type="term" value="P:glucan catabolic process"/>
    <property type="evidence" value="ECO:0007669"/>
    <property type="project" value="TreeGrafter"/>
</dbReference>
<dbReference type="GO" id="GO:0005576">
    <property type="term" value="C:extracellular region"/>
    <property type="evidence" value="ECO:0007669"/>
    <property type="project" value="UniProtKB-SubCell"/>
</dbReference>
<dbReference type="PANTHER" id="PTHR42715:SF12">
    <property type="entry name" value="BETA-GLUCOSIDASE G-RELATED"/>
    <property type="match status" value="1"/>
</dbReference>
<dbReference type="InterPro" id="IPR050288">
    <property type="entry name" value="Cellulose_deg_GH3"/>
</dbReference>
<feature type="chain" id="PRO_5004063928" description="beta-glucosidase" evidence="10">
    <location>
        <begin position="20"/>
        <end position="211"/>
    </location>
</feature>
<dbReference type="InterPro" id="IPR017853">
    <property type="entry name" value="GH"/>
</dbReference>
<comment type="caution">
    <text evidence="12">The sequence shown here is derived from an EMBL/GenBank/DDBJ whole genome shotgun (WGS) entry which is preliminary data.</text>
</comment>
<dbReference type="PANTHER" id="PTHR42715">
    <property type="entry name" value="BETA-GLUCOSIDASE"/>
    <property type="match status" value="1"/>
</dbReference>
<feature type="signal peptide" evidence="10">
    <location>
        <begin position="1"/>
        <end position="19"/>
    </location>
</feature>
<dbReference type="Proteomes" id="UP000012065">
    <property type="component" value="Unassembled WGS sequence"/>
</dbReference>
<keyword evidence="5" id="KW-0964">Secreted</keyword>
<keyword evidence="7" id="KW-0378">Hydrolase</keyword>
<sequence>MRTSLAAAFLVLYFNASLALPGERRQATNSTWAGPLADGGSAWKDAFAKARDVVSKMTLEEKANITTGIGSSSTCAGNTGAVPRLNIPAFCLQDGPAGVRPADFASQFPAQVTVAATWDRDLIYNRAVAIADEFRGKGVHVALAPVTGGPLGRSPLGGRNWEGFSADPYLSSIGSYITVKGIQDRGDIPKPEVITASLQRHLSPTSHIIGC</sequence>
<evidence type="ECO:0000313" key="12">
    <source>
        <dbReference type="EMBL" id="CCO32424.1"/>
    </source>
</evidence>
<evidence type="ECO:0000256" key="7">
    <source>
        <dbReference type="ARBA" id="ARBA00022801"/>
    </source>
</evidence>
<evidence type="ECO:0000256" key="10">
    <source>
        <dbReference type="SAM" id="SignalP"/>
    </source>
</evidence>
<proteinExistence type="inferred from homology"/>
<dbReference type="HOGENOM" id="CLU_1305624_0_0_1"/>
<dbReference type="AlphaFoldDB" id="M5BYY3"/>
<evidence type="ECO:0000256" key="6">
    <source>
        <dbReference type="ARBA" id="ARBA00022729"/>
    </source>
</evidence>
<dbReference type="Pfam" id="PF00933">
    <property type="entry name" value="Glyco_hydro_3"/>
    <property type="match status" value="1"/>
</dbReference>
<dbReference type="EMBL" id="CAOJ01009814">
    <property type="protein sequence ID" value="CCO32424.1"/>
    <property type="molecule type" value="Genomic_DNA"/>
</dbReference>
<evidence type="ECO:0000259" key="11">
    <source>
        <dbReference type="Pfam" id="PF00933"/>
    </source>
</evidence>
<dbReference type="GO" id="GO:0008422">
    <property type="term" value="F:beta-glucosidase activity"/>
    <property type="evidence" value="ECO:0007669"/>
    <property type="project" value="UniProtKB-EC"/>
</dbReference>
<comment type="subcellular location">
    <subcellularLocation>
        <location evidence="2">Secreted</location>
    </subcellularLocation>
</comment>
<name>M5BYY3_THACB</name>
<dbReference type="Gene3D" id="3.20.20.300">
    <property type="entry name" value="Glycoside hydrolase, family 3, N-terminal domain"/>
    <property type="match status" value="1"/>
</dbReference>
<evidence type="ECO:0000256" key="9">
    <source>
        <dbReference type="ARBA" id="ARBA00024983"/>
    </source>
</evidence>
<feature type="domain" description="Glycoside hydrolase family 3 N-terminal" evidence="11">
    <location>
        <begin position="84"/>
        <end position="186"/>
    </location>
</feature>
<evidence type="ECO:0000256" key="1">
    <source>
        <dbReference type="ARBA" id="ARBA00000448"/>
    </source>
</evidence>
<dbReference type="PRINTS" id="PR00133">
    <property type="entry name" value="GLHYDRLASE3"/>
</dbReference>
<evidence type="ECO:0000256" key="3">
    <source>
        <dbReference type="ARBA" id="ARBA00005336"/>
    </source>
</evidence>
<protein>
    <recommendedName>
        <fullName evidence="4">beta-glucosidase</fullName>
        <ecNumber evidence="4">3.2.1.21</ecNumber>
    </recommendedName>
</protein>
<dbReference type="EC" id="3.2.1.21" evidence="4"/>
<comment type="catalytic activity">
    <reaction evidence="1">
        <text>Hydrolysis of terminal, non-reducing beta-D-glucosyl residues with release of beta-D-glucose.</text>
        <dbReference type="EC" id="3.2.1.21"/>
    </reaction>
</comment>
<organism evidence="12">
    <name type="scientific">Thanatephorus cucumeris (strain AG1-IB / isolate 7/3/14)</name>
    <name type="common">Lettuce bottom rot fungus</name>
    <name type="synonym">Rhizoctonia solani</name>
    <dbReference type="NCBI Taxonomy" id="1108050"/>
    <lineage>
        <taxon>Eukaryota</taxon>
        <taxon>Fungi</taxon>
        <taxon>Dikarya</taxon>
        <taxon>Basidiomycota</taxon>
        <taxon>Agaricomycotina</taxon>
        <taxon>Agaricomycetes</taxon>
        <taxon>Cantharellales</taxon>
        <taxon>Ceratobasidiaceae</taxon>
        <taxon>Rhizoctonia</taxon>
        <taxon>Rhizoctonia solani AG-1</taxon>
    </lineage>
</organism>
<evidence type="ECO:0000256" key="2">
    <source>
        <dbReference type="ARBA" id="ARBA00004613"/>
    </source>
</evidence>
<evidence type="ECO:0000256" key="8">
    <source>
        <dbReference type="ARBA" id="ARBA00023295"/>
    </source>
</evidence>
<reference evidence="12" key="2">
    <citation type="journal article" date="2013" name="J. Biotechnol.">
        <title>Establishment and interpretation of the genome sequence of the phytopathogenic fungus Rhizoctonia solani AG1-IB isolate 7/3/14.</title>
        <authorList>
            <person name="Wibberg D.W."/>
            <person name="Jelonek L.J."/>
            <person name="Rupp O.R."/>
            <person name="Hennig M.H."/>
            <person name="Eikmeyer F.E."/>
            <person name="Goesmann A.G."/>
            <person name="Hartmann A.H."/>
            <person name="Borriss R.B."/>
            <person name="Grosch R.G."/>
            <person name="Puehler A.P."/>
            <person name="Schlueter A.S."/>
        </authorList>
    </citation>
    <scope>NUCLEOTIDE SEQUENCE [LARGE SCALE GENOMIC DNA]</scope>
    <source>
        <strain evidence="12">Isolate 7/3/14</strain>
    </source>
</reference>